<protein>
    <submittedName>
        <fullName evidence="1">Uncharacterized protein</fullName>
    </submittedName>
</protein>
<comment type="caution">
    <text evidence="1">The sequence shown here is derived from an EMBL/GenBank/DDBJ whole genome shotgun (WGS) entry which is preliminary data.</text>
</comment>
<evidence type="ECO:0000313" key="2">
    <source>
        <dbReference type="Proteomes" id="UP000747542"/>
    </source>
</evidence>
<dbReference type="AlphaFoldDB" id="A0A8J5JR59"/>
<evidence type="ECO:0000313" key="1">
    <source>
        <dbReference type="EMBL" id="KAG7160180.1"/>
    </source>
</evidence>
<dbReference type="Proteomes" id="UP000747542">
    <property type="component" value="Unassembled WGS sequence"/>
</dbReference>
<reference evidence="1" key="1">
    <citation type="journal article" date="2021" name="Sci. Adv.">
        <title>The American lobster genome reveals insights on longevity, neural, and immune adaptations.</title>
        <authorList>
            <person name="Polinski J.M."/>
            <person name="Zimin A.V."/>
            <person name="Clark K.F."/>
            <person name="Kohn A.B."/>
            <person name="Sadowski N."/>
            <person name="Timp W."/>
            <person name="Ptitsyn A."/>
            <person name="Khanna P."/>
            <person name="Romanova D.Y."/>
            <person name="Williams P."/>
            <person name="Greenwood S.J."/>
            <person name="Moroz L.L."/>
            <person name="Walt D.R."/>
            <person name="Bodnar A.G."/>
        </authorList>
    </citation>
    <scope>NUCLEOTIDE SEQUENCE</scope>
    <source>
        <strain evidence="1">GMGI-L3</strain>
    </source>
</reference>
<keyword evidence="2" id="KW-1185">Reference proteome</keyword>
<dbReference type="EMBL" id="JAHLQT010031643">
    <property type="protein sequence ID" value="KAG7160180.1"/>
    <property type="molecule type" value="Genomic_DNA"/>
</dbReference>
<proteinExistence type="predicted"/>
<name>A0A8J5JR59_HOMAM</name>
<gene>
    <name evidence="1" type="ORF">Hamer_G012724</name>
</gene>
<sequence>MYLFTLYGCGEFAGLTPDCMCGLPLDLSDIPCPYAETVDKSPKLGRCTRQPDECAAENRGLSGAATASRCGEEQHSVKVALNESVKRPLIWGNVFTIVILNNRNSEPVPGGSNSSKFSA</sequence>
<organism evidence="1 2">
    <name type="scientific">Homarus americanus</name>
    <name type="common">American lobster</name>
    <dbReference type="NCBI Taxonomy" id="6706"/>
    <lineage>
        <taxon>Eukaryota</taxon>
        <taxon>Metazoa</taxon>
        <taxon>Ecdysozoa</taxon>
        <taxon>Arthropoda</taxon>
        <taxon>Crustacea</taxon>
        <taxon>Multicrustacea</taxon>
        <taxon>Malacostraca</taxon>
        <taxon>Eumalacostraca</taxon>
        <taxon>Eucarida</taxon>
        <taxon>Decapoda</taxon>
        <taxon>Pleocyemata</taxon>
        <taxon>Astacidea</taxon>
        <taxon>Nephropoidea</taxon>
        <taxon>Nephropidae</taxon>
        <taxon>Homarus</taxon>
    </lineage>
</organism>
<accession>A0A8J5JR59</accession>